<reference evidence="1 2" key="1">
    <citation type="submission" date="2018-03" db="EMBL/GenBank/DDBJ databases">
        <title>Non-Typhoidal Salmonella genome sequencing and assembly.</title>
        <authorList>
            <person name="Matchawe C."/>
        </authorList>
    </citation>
    <scope>NUCLEOTIDE SEQUENCE [LARGE SCALE GENOMIC DNA]</scope>
    <source>
        <strain evidence="1 2">8EV</strain>
    </source>
</reference>
<gene>
    <name evidence="1" type="ORF">C9F10_13990</name>
</gene>
<comment type="caution">
    <text evidence="1">The sequence shown here is derived from an EMBL/GenBank/DDBJ whole genome shotgun (WGS) entry which is preliminary data.</text>
</comment>
<accession>A0A659SB02</accession>
<organism evidence="1 2">
    <name type="scientific">Salmonella enterica subsp. enterica serovar Poona</name>
    <dbReference type="NCBI Taxonomy" id="436295"/>
    <lineage>
        <taxon>Bacteria</taxon>
        <taxon>Pseudomonadati</taxon>
        <taxon>Pseudomonadota</taxon>
        <taxon>Gammaproteobacteria</taxon>
        <taxon>Enterobacterales</taxon>
        <taxon>Enterobacteriaceae</taxon>
        <taxon>Salmonella</taxon>
    </lineage>
</organism>
<evidence type="ECO:0000313" key="2">
    <source>
        <dbReference type="Proteomes" id="UP000297989"/>
    </source>
</evidence>
<sequence>KTLGSHRRPVVESAMVRIKTLLGGYLSLRNYDAQVGEAMAMLKALNWMTLLAMPTSVRLV</sequence>
<evidence type="ECO:0000313" key="1">
    <source>
        <dbReference type="EMBL" id="TGD36525.1"/>
    </source>
</evidence>
<dbReference type="Proteomes" id="UP000297989">
    <property type="component" value="Unassembled WGS sequence"/>
</dbReference>
<protein>
    <submittedName>
        <fullName evidence="1">IS5/IS1182 family transposase</fullName>
    </submittedName>
</protein>
<name>A0A659SB02_SALET</name>
<proteinExistence type="predicted"/>
<dbReference type="AlphaFoldDB" id="A0A659SB02"/>
<dbReference type="EMBL" id="PYKK01000985">
    <property type="protein sequence ID" value="TGD36525.1"/>
    <property type="molecule type" value="Genomic_DNA"/>
</dbReference>
<feature type="non-terminal residue" evidence="1">
    <location>
        <position position="1"/>
    </location>
</feature>